<keyword evidence="2" id="KW-0812">Transmembrane</keyword>
<dbReference type="EMBL" id="OU895879">
    <property type="protein sequence ID" value="CAG9806798.1"/>
    <property type="molecule type" value="Genomic_DNA"/>
</dbReference>
<feature type="transmembrane region" description="Helical" evidence="2">
    <location>
        <begin position="710"/>
        <end position="735"/>
    </location>
</feature>
<feature type="region of interest" description="Disordered" evidence="1">
    <location>
        <begin position="617"/>
        <end position="649"/>
    </location>
</feature>
<gene>
    <name evidence="3" type="ORF">CHIRRI_LOCUS9652</name>
</gene>
<name>A0A9N9S003_9DIPT</name>
<evidence type="ECO:0000256" key="2">
    <source>
        <dbReference type="SAM" id="Phobius"/>
    </source>
</evidence>
<evidence type="ECO:0000313" key="4">
    <source>
        <dbReference type="Proteomes" id="UP001153620"/>
    </source>
</evidence>
<dbReference type="OrthoDB" id="10070859at2759"/>
<evidence type="ECO:0000313" key="3">
    <source>
        <dbReference type="EMBL" id="CAG9806798.1"/>
    </source>
</evidence>
<protein>
    <submittedName>
        <fullName evidence="3">Uncharacterized protein</fullName>
    </submittedName>
</protein>
<dbReference type="Proteomes" id="UP001153620">
    <property type="component" value="Chromosome 3"/>
</dbReference>
<reference evidence="3" key="2">
    <citation type="submission" date="2022-10" db="EMBL/GenBank/DDBJ databases">
        <authorList>
            <consortium name="ENA_rothamsted_submissions"/>
            <consortium name="culmorum"/>
            <person name="King R."/>
        </authorList>
    </citation>
    <scope>NUCLEOTIDE SEQUENCE</scope>
</reference>
<keyword evidence="2" id="KW-0472">Membrane</keyword>
<feature type="region of interest" description="Disordered" evidence="1">
    <location>
        <begin position="822"/>
        <end position="843"/>
    </location>
</feature>
<feature type="compositionally biased region" description="Low complexity" evidence="1">
    <location>
        <begin position="118"/>
        <end position="131"/>
    </location>
</feature>
<reference evidence="3" key="1">
    <citation type="submission" date="2022-01" db="EMBL/GenBank/DDBJ databases">
        <authorList>
            <person name="King R."/>
        </authorList>
    </citation>
    <scope>NUCLEOTIDE SEQUENCE</scope>
</reference>
<evidence type="ECO:0000256" key="1">
    <source>
        <dbReference type="SAM" id="MobiDB-lite"/>
    </source>
</evidence>
<feature type="compositionally biased region" description="Basic residues" evidence="1">
    <location>
        <begin position="618"/>
        <end position="631"/>
    </location>
</feature>
<keyword evidence="2" id="KW-1133">Transmembrane helix</keyword>
<feature type="compositionally biased region" description="Polar residues" evidence="1">
    <location>
        <begin position="825"/>
        <end position="842"/>
    </location>
</feature>
<organism evidence="3 4">
    <name type="scientific">Chironomus riparius</name>
    <dbReference type="NCBI Taxonomy" id="315576"/>
    <lineage>
        <taxon>Eukaryota</taxon>
        <taxon>Metazoa</taxon>
        <taxon>Ecdysozoa</taxon>
        <taxon>Arthropoda</taxon>
        <taxon>Hexapoda</taxon>
        <taxon>Insecta</taxon>
        <taxon>Pterygota</taxon>
        <taxon>Neoptera</taxon>
        <taxon>Endopterygota</taxon>
        <taxon>Diptera</taxon>
        <taxon>Nematocera</taxon>
        <taxon>Chironomoidea</taxon>
        <taxon>Chironomidae</taxon>
        <taxon>Chironominae</taxon>
        <taxon>Chironomus</taxon>
    </lineage>
</organism>
<sequence length="1069" mass="119195">MDKSRYKRPPDVDEALSSMLWTPYDQTVNTSSSSTDSLSDDEREREKRKLNRYSNPLPSSLNWWNSHVSNIHPTSLRYSFPFYGNYLPPLPQQQQQQQYSSNTATTITCTPHDNDNMTASSLTSPTASSLSIGTSSTVTAKRLSSGTLDMDNNSNGHNVNTSQYPTTMIHSFTDDFYQYQHQQTTAAALKSHRQQQYPTNCQSTHNNKNCKSQPSLYNKSNTQIIDTTHLVASTSNSTTSNITTLPMQFNHQRNMNVRTVSANIWQNNKTGNSGDPYSSSLYNNHVEQQQACTNTYQIMETSTLSGKVTQPTSSINCVRRGNEALIKHSETLSMSGGSNAMATKQISHDLNSNENTIYALSENNNNNKNKYSHDEQGNNQQNEYRLILLNRNMNGADECKIYHNNIINNTSDNNVVQMPSLSLLSHHHHHNNNIHPQMPSSSQHQQKFVHTQKFTNNPVSLTTNNVSNDVQFDASTALLNVPCTSSVLSFQNYSNNEYQMTTTEAVASTINKYEYDNKLTVDANSNSVDVQKMMNCVNVECYINNTSNNNNNENIDNELQSSENNEQTTMNAQTTASADNLIITSAIENISTATTASTAHGTPNKTEKYSNDIITMREKRRRDRRDRRLARTRALNGSGQSEILPDVLNNPRPPPYSSLPSQPIIPSIISTVPVNDTRYSFSLPLVRRSTSDRSGKDCCGQWFNGPPLRFLVALVALGGVACTLGGATLGSIALAGSPTSHLTAGLLMTGVGIVLVTISGVAWRMTTSDTHQCTGRCGRRQCSRGNSSFGLLYPEFQHRPPPPSYQASMQEHRLRIMMLDRERQTSNTRASPPPSYRSNTGTLLRPPIQFQRQNQHQQNQHSSNEVQVEVPIDESTLTNDASTSAAATTAYMQLHQSPTSSSSQTITTIASINRPDDNDKALSMILPRDVTSFIKINEMTAKCHRNSTKKSQNEDVTVNCNSRNKISNCSSSNNNIESSDSRCTSYIDRHSNCNKDFDHHNHHHVNRASKIDNVKGSEDYNIECKNVNISNMTELNKALMSNSHVSTLPRSTQTRASFLDRDRCEMGIR</sequence>
<feature type="region of interest" description="Disordered" evidence="1">
    <location>
        <begin position="23"/>
        <end position="54"/>
    </location>
</feature>
<accession>A0A9N9S003</accession>
<keyword evidence="4" id="KW-1185">Reference proteome</keyword>
<feature type="transmembrane region" description="Helical" evidence="2">
    <location>
        <begin position="742"/>
        <end position="763"/>
    </location>
</feature>
<proteinExistence type="predicted"/>
<feature type="region of interest" description="Disordered" evidence="1">
    <location>
        <begin position="103"/>
        <end position="136"/>
    </location>
</feature>
<dbReference type="AlphaFoldDB" id="A0A9N9S003"/>